<gene>
    <name evidence="4" type="ORF">F0L74_30575</name>
</gene>
<proteinExistence type="predicted"/>
<dbReference type="SMART" id="SM00089">
    <property type="entry name" value="PKD"/>
    <property type="match status" value="3"/>
</dbReference>
<feature type="signal peptide" evidence="2">
    <location>
        <begin position="1"/>
        <end position="24"/>
    </location>
</feature>
<dbReference type="Pfam" id="PF18911">
    <property type="entry name" value="PKD_4"/>
    <property type="match status" value="3"/>
</dbReference>
<dbReference type="Gene3D" id="2.60.40.10">
    <property type="entry name" value="Immunoglobulins"/>
    <property type="match status" value="4"/>
</dbReference>
<feature type="domain" description="PKD" evidence="3">
    <location>
        <begin position="998"/>
        <end position="1049"/>
    </location>
</feature>
<dbReference type="CDD" id="cd00146">
    <property type="entry name" value="PKD"/>
    <property type="match status" value="3"/>
</dbReference>
<reference evidence="4 5" key="1">
    <citation type="submission" date="2019-09" db="EMBL/GenBank/DDBJ databases">
        <title>Chitinophaga ginsengihumi sp. nov., isolated from soil of ginseng rhizosphere.</title>
        <authorList>
            <person name="Lee J."/>
        </authorList>
    </citation>
    <scope>NUCLEOTIDE SEQUENCE [LARGE SCALE GENOMIC DNA]</scope>
    <source>
        <strain evidence="4 5">BN140078</strain>
    </source>
</reference>
<dbReference type="RefSeq" id="WP_149841678.1">
    <property type="nucleotide sequence ID" value="NZ_VUOC01000004.1"/>
</dbReference>
<evidence type="ECO:0000256" key="2">
    <source>
        <dbReference type="SAM" id="SignalP"/>
    </source>
</evidence>
<dbReference type="NCBIfam" id="TIGR04131">
    <property type="entry name" value="Bac_Flav_CTERM"/>
    <property type="match status" value="1"/>
</dbReference>
<feature type="domain" description="PKD" evidence="3">
    <location>
        <begin position="812"/>
        <end position="851"/>
    </location>
</feature>
<reference evidence="4 5" key="2">
    <citation type="submission" date="2019-09" db="EMBL/GenBank/DDBJ databases">
        <authorList>
            <person name="Jin C."/>
        </authorList>
    </citation>
    <scope>NUCLEOTIDE SEQUENCE [LARGE SCALE GENOMIC DNA]</scope>
    <source>
        <strain evidence="4 5">BN140078</strain>
    </source>
</reference>
<feature type="domain" description="PKD" evidence="3">
    <location>
        <begin position="1080"/>
        <end position="1118"/>
    </location>
</feature>
<dbReference type="InterPro" id="IPR022409">
    <property type="entry name" value="PKD/Chitinase_dom"/>
</dbReference>
<feature type="region of interest" description="Disordered" evidence="1">
    <location>
        <begin position="87"/>
        <end position="114"/>
    </location>
</feature>
<dbReference type="SUPFAM" id="SSF101898">
    <property type="entry name" value="NHL repeat"/>
    <property type="match status" value="1"/>
</dbReference>
<dbReference type="PANTHER" id="PTHR35580:SF1">
    <property type="entry name" value="PHYTASE-LIKE DOMAIN-CONTAINING PROTEIN"/>
    <property type="match status" value="1"/>
</dbReference>
<dbReference type="AlphaFoldDB" id="A0A5B2VN35"/>
<dbReference type="SUPFAM" id="SSF49299">
    <property type="entry name" value="PKD domain"/>
    <property type="match status" value="4"/>
</dbReference>
<dbReference type="InterPro" id="IPR013783">
    <property type="entry name" value="Ig-like_fold"/>
</dbReference>
<dbReference type="Proteomes" id="UP000324611">
    <property type="component" value="Unassembled WGS sequence"/>
</dbReference>
<keyword evidence="5" id="KW-1185">Reference proteome</keyword>
<sequence>MKFTFLAGLLSVALGLLAVLPAHGQARENSNFTPLQFIENKGQWDGDFLYKTDLGGGAIFLKRTGFRFSLLNKDDYSKLTEYMHGHAEPNQPPYIHNDPNAAPPADNPNTNAREVAGDFKNPKPVVRAHAYEVTFVNAAPKLQIVPDKAAESYGNYFLGNDSTKWRSNVKSYQSVMYKGLYPGIDMQVYSEASLLKYDLIVHPGADPSQIELQYDGVDKLALKKEQLEITTSVGTATELMPYAYQFINQQRVPVKVSYRLNGKRLGFKVSGKYDPQYPLVIDPTYIFSSVSGSRADNWGFTATYDDQGNFYGGGIVWAQGYPVTNGVVGNAFQGGQFDIGISKFTSNGRNLIYATYIGGNGDEQPHSLFADGAGNLVISGRTTSGNYPFRNEVGTRGGWDIAITKINAAGTAIIGSLRIAGSADDAVNMRENRQAGPSVLLRNYGDDARSEVVLDAAGNVFVASCTRSSDFPVTAGVFQGGFGGAQDGVVMRLDPNCNNLVWASYIGGSKEDAAYVLALNGGSLYVAGGTASTNFRTTGGVIYGGYRGGACDGFIAHISVDGTNLLQSTFMGADNAAADQVYGIQLDTRGFVYVMGTTEGRWPSQQPAGTATFYNTNSRQFISKLQPNLSSFVYSTSFGKSGGDPSISPTAFLVDRCENVYVSGWGGGINKNLRYPNSGTANLVVKNPLQRTTDDQDFYFFVLQRDATDVLFASFFGGNGLYEHVDGGTSRFDRNGVIYQGICAWCNVSATTQTKPRYPTTPGAYATAAPPFCNLGALKIAFNLDGVKAGVKTLDRKRNYCVPADITFVDTTNSPAQSRTWNFGDGSPDVTGNLDTVSHRYNAIGDYTVRLIKCDPTTCNGCDTAYTQVRVRADSASVDLVISRLPPCESLNYQFTNNSQAPAGKPFQPNSFTLDYGDGAPIVPLQTGTANSVQHAYQDPGIYNAVLTLVDTNYCNAPHADTVPLRVAANVVASFVAPDSSCAPSTITFDNTTEGGETFTWDFGDGSPLSNEIYPTHIYQNPGTYHVHLHAVDNNTCNIQDDTTISITVFGPPTAAFTFSPNKPQENTPTSFVNHSIGAISYLWEFGDGAVSDQTNPVHQYNKTGTYDVCLLATNAAGCVDTVCEQVAAIVIPLFDIPNAFSPNGDGQNDVLYARGFGIARFNFKIFNRWGQLVFETNDPSIGWDGKFKGAIQPMDAYAYAVTVEFSDGTKTNKTGNITLLR</sequence>
<evidence type="ECO:0000313" key="5">
    <source>
        <dbReference type="Proteomes" id="UP000324611"/>
    </source>
</evidence>
<name>A0A5B2VN35_9BACT</name>
<dbReference type="Pfam" id="PF25778">
    <property type="entry name" value="DUF7948"/>
    <property type="match status" value="1"/>
</dbReference>
<protein>
    <submittedName>
        <fullName evidence="4">PKD domain-containing protein</fullName>
    </submittedName>
</protein>
<evidence type="ECO:0000313" key="4">
    <source>
        <dbReference type="EMBL" id="KAA2240501.1"/>
    </source>
</evidence>
<keyword evidence="2" id="KW-0732">Signal</keyword>
<feature type="domain" description="PKD" evidence="3">
    <location>
        <begin position="909"/>
        <end position="952"/>
    </location>
</feature>
<accession>A0A5B2VN35</accession>
<dbReference type="InterPro" id="IPR052918">
    <property type="entry name" value="Motility_Chemotaxis_Reg"/>
</dbReference>
<dbReference type="InterPro" id="IPR026341">
    <property type="entry name" value="T9SS_type_B"/>
</dbReference>
<comment type="caution">
    <text evidence="4">The sequence shown here is derived from an EMBL/GenBank/DDBJ whole genome shotgun (WGS) entry which is preliminary data.</text>
</comment>
<dbReference type="EMBL" id="VUOC01000004">
    <property type="protein sequence ID" value="KAA2240501.1"/>
    <property type="molecule type" value="Genomic_DNA"/>
</dbReference>
<dbReference type="PANTHER" id="PTHR35580">
    <property type="entry name" value="CELL SURFACE GLYCOPROTEIN (S-LAYER PROTEIN)-LIKE PROTEIN"/>
    <property type="match status" value="1"/>
</dbReference>
<evidence type="ECO:0000256" key="1">
    <source>
        <dbReference type="SAM" id="MobiDB-lite"/>
    </source>
</evidence>
<dbReference type="InterPro" id="IPR000601">
    <property type="entry name" value="PKD_dom"/>
</dbReference>
<dbReference type="Pfam" id="PF13585">
    <property type="entry name" value="CHU_C"/>
    <property type="match status" value="1"/>
</dbReference>
<evidence type="ECO:0000259" key="3">
    <source>
        <dbReference type="PROSITE" id="PS50093"/>
    </source>
</evidence>
<feature type="chain" id="PRO_5023004932" evidence="2">
    <location>
        <begin position="25"/>
        <end position="1222"/>
    </location>
</feature>
<dbReference type="InterPro" id="IPR035986">
    <property type="entry name" value="PKD_dom_sf"/>
</dbReference>
<organism evidence="4 5">
    <name type="scientific">Chitinophaga agrisoli</name>
    <dbReference type="NCBI Taxonomy" id="2607653"/>
    <lineage>
        <taxon>Bacteria</taxon>
        <taxon>Pseudomonadati</taxon>
        <taxon>Bacteroidota</taxon>
        <taxon>Chitinophagia</taxon>
        <taxon>Chitinophagales</taxon>
        <taxon>Chitinophagaceae</taxon>
        <taxon>Chitinophaga</taxon>
    </lineage>
</organism>
<dbReference type="PROSITE" id="PS50093">
    <property type="entry name" value="PKD"/>
    <property type="match status" value="4"/>
</dbReference>
<dbReference type="InterPro" id="IPR057708">
    <property type="entry name" value="DUF7948"/>
</dbReference>